<dbReference type="OrthoDB" id="9796919at2"/>
<dbReference type="PANTHER" id="PTHR43072:SF60">
    <property type="entry name" value="L-2,4-DIAMINOBUTYRIC ACID ACETYLTRANSFERASE"/>
    <property type="match status" value="1"/>
</dbReference>
<reference evidence="2" key="1">
    <citation type="submission" date="2006-04" db="EMBL/GenBank/DDBJ databases">
        <authorList>
            <person name="Seshadri R."/>
            <person name="Federici B.A."/>
        </authorList>
    </citation>
    <scope>NUCLEOTIDE SEQUENCE [LARGE SCALE GENOMIC DNA]</scope>
</reference>
<comment type="caution">
    <text evidence="2">The sequence shown here is derived from an EMBL/GenBank/DDBJ whole genome shotgun (WGS) entry which is preliminary data.</text>
</comment>
<evidence type="ECO:0000259" key="1">
    <source>
        <dbReference type="PROSITE" id="PS51186"/>
    </source>
</evidence>
<dbReference type="Gene3D" id="3.40.630.30">
    <property type="match status" value="1"/>
</dbReference>
<dbReference type="SUPFAM" id="SSF55729">
    <property type="entry name" value="Acyl-CoA N-acyltransferases (Nat)"/>
    <property type="match status" value="1"/>
</dbReference>
<feature type="domain" description="N-acetyltransferase" evidence="1">
    <location>
        <begin position="104"/>
        <end position="241"/>
    </location>
</feature>
<dbReference type="InterPro" id="IPR000182">
    <property type="entry name" value="GNAT_dom"/>
</dbReference>
<dbReference type="STRING" id="59196.RICGR_1235"/>
<dbReference type="eggNOG" id="COG0456">
    <property type="taxonomic scope" value="Bacteria"/>
</dbReference>
<dbReference type="RefSeq" id="WP_006034928.1">
    <property type="nucleotide sequence ID" value="NZ_AAQJ02000001.1"/>
</dbReference>
<dbReference type="Pfam" id="PF00583">
    <property type="entry name" value="Acetyltransf_1"/>
    <property type="match status" value="1"/>
</dbReference>
<dbReference type="PANTHER" id="PTHR43072">
    <property type="entry name" value="N-ACETYLTRANSFERASE"/>
    <property type="match status" value="1"/>
</dbReference>
<gene>
    <name evidence="2" type="ORF">RICGR_1235</name>
</gene>
<accession>A8PP90</accession>
<organism evidence="2 3">
    <name type="scientific">Rickettsiella grylli</name>
    <dbReference type="NCBI Taxonomy" id="59196"/>
    <lineage>
        <taxon>Bacteria</taxon>
        <taxon>Pseudomonadati</taxon>
        <taxon>Pseudomonadota</taxon>
        <taxon>Gammaproteobacteria</taxon>
        <taxon>Legionellales</taxon>
        <taxon>Coxiellaceae</taxon>
        <taxon>Rickettsiella</taxon>
    </lineage>
</organism>
<dbReference type="PROSITE" id="PS51186">
    <property type="entry name" value="GNAT"/>
    <property type="match status" value="1"/>
</dbReference>
<protein>
    <submittedName>
        <fullName evidence="2">Gnat family acetyltransferase</fullName>
    </submittedName>
</protein>
<dbReference type="Proteomes" id="UP000054075">
    <property type="component" value="Unassembled WGS sequence"/>
</dbReference>
<evidence type="ECO:0000313" key="2">
    <source>
        <dbReference type="EMBL" id="EDP45940.1"/>
    </source>
</evidence>
<reference evidence="2" key="2">
    <citation type="submission" date="2007-10" db="EMBL/GenBank/DDBJ databases">
        <authorList>
            <person name="Myers G.S."/>
        </authorList>
    </citation>
    <scope>NUCLEOTIDE SEQUENCE [LARGE SCALE GENOMIC DNA]</scope>
</reference>
<dbReference type="EMBL" id="AAQJ02000001">
    <property type="protein sequence ID" value="EDP45940.1"/>
    <property type="molecule type" value="Genomic_DNA"/>
</dbReference>
<dbReference type="CDD" id="cd04301">
    <property type="entry name" value="NAT_SF"/>
    <property type="match status" value="1"/>
</dbReference>
<keyword evidence="3" id="KW-1185">Reference proteome</keyword>
<sequence length="241" mass="27794">MQNTQLLTWDSHILGISVAKIICPKLNSKELYHSLQKLKEKGIQLVYWCIDSHDSSAQHAASFCRGFLADEKITYIQELKKKYVPLSFPYQDVEVYGSTQANSELERIAIEISKSSRFRNDPKLTTEQTHQLYKHWINNACQKIVANIVLVIKNNTHHIIGMITIDEKQGRADLSLVGVHPAHQGQGIGKRLVCAATDWSLQHNYEICQVVTQKTNLKAQKLYESCGFNEEKREYFYHFWL</sequence>
<evidence type="ECO:0000313" key="3">
    <source>
        <dbReference type="Proteomes" id="UP000054075"/>
    </source>
</evidence>
<name>A8PP90_9COXI</name>
<dbReference type="InterPro" id="IPR016181">
    <property type="entry name" value="Acyl_CoA_acyltransferase"/>
</dbReference>
<dbReference type="GO" id="GO:0016747">
    <property type="term" value="F:acyltransferase activity, transferring groups other than amino-acyl groups"/>
    <property type="evidence" value="ECO:0007669"/>
    <property type="project" value="InterPro"/>
</dbReference>
<dbReference type="AlphaFoldDB" id="A8PP90"/>
<proteinExistence type="predicted"/>